<dbReference type="SUPFAM" id="SSF69322">
    <property type="entry name" value="Tricorn protease domain 2"/>
    <property type="match status" value="1"/>
</dbReference>
<evidence type="ECO:0000313" key="2">
    <source>
        <dbReference type="Proteomes" id="UP000219048"/>
    </source>
</evidence>
<gene>
    <name evidence="1" type="ORF">SAMN06265377_0006</name>
</gene>
<reference evidence="2" key="1">
    <citation type="submission" date="2017-09" db="EMBL/GenBank/DDBJ databases">
        <authorList>
            <person name="Varghese N."/>
            <person name="Submissions S."/>
        </authorList>
    </citation>
    <scope>NUCLEOTIDE SEQUENCE [LARGE SCALE GENOMIC DNA]</scope>
    <source>
        <strain evidence="2">DSM 25885</strain>
    </source>
</reference>
<protein>
    <submittedName>
        <fullName evidence="1">Uncharacterized protein</fullName>
    </submittedName>
</protein>
<keyword evidence="2" id="KW-1185">Reference proteome</keyword>
<name>A0A285M4W9_9FLAO</name>
<organism evidence="1 2">
    <name type="scientific">Flagellimonas pacifica</name>
    <dbReference type="NCBI Taxonomy" id="1247520"/>
    <lineage>
        <taxon>Bacteria</taxon>
        <taxon>Pseudomonadati</taxon>
        <taxon>Bacteroidota</taxon>
        <taxon>Flavobacteriia</taxon>
        <taxon>Flavobacteriales</taxon>
        <taxon>Flavobacteriaceae</taxon>
        <taxon>Flagellimonas</taxon>
    </lineage>
</organism>
<dbReference type="EMBL" id="OBEH01000001">
    <property type="protein sequence ID" value="SNY91507.1"/>
    <property type="molecule type" value="Genomic_DNA"/>
</dbReference>
<evidence type="ECO:0000313" key="1">
    <source>
        <dbReference type="EMBL" id="SNY91507.1"/>
    </source>
</evidence>
<dbReference type="OrthoDB" id="1093345at2"/>
<dbReference type="RefSeq" id="WP_097043697.1">
    <property type="nucleotide sequence ID" value="NZ_OBEH01000001.1"/>
</dbReference>
<sequence>MKPKAYLSLLILIFLSCKTEIKTTNSLLQHLPPNAGLIVKINNLTNFKSELKNNVFLEKTSDFPIHKDLVEKLKGLEYVKTDNSSLLAFFEVGKDNHEFVFISENSIDFYNLEGVNEKAVETLAYQENNILKYSFGDYVVYSLLKNNTIILSSSLMLVENMVRAKYPYPTNETLNRLYNTSEATKSATLFFNLDESSSLVSSQLKEDTNSTKTFSDWVSMDFSANSDNINLNGVAVASDSTKNFTNLFKGTSPLNNKTSLFAPLNAQAIISYTFDDYQVFAKNQNTYLDRAKPIDSLFNTIEEIGLIYFNNQKVVLLSSFGAESLSEQLNTDKIASLTYQGSEIITLKSKNLLAENFKPLVTDFKSSFCTILENTFVFSESKEPLQTIISNYKSSSSFNDSPVFKTATKSLANESSILFVSNASGADFFTQNRFTPSFFNAFKKPDFSGHTFAAQFVADNDFAHANFLISKIEKKAKTNSVAPLFTLELDTDLAMDPQFVKNHRTNKQEIMVQDQNNSLYLISTEGKVLWKKQLNGRVRGPIKQVDIYKNGRLQLAFCTNNQFLILDRNGEEVPPFNKTFEGGNLNSLAVFDYEGNKDYRFIVTQGEKVFMYNNKANIVPGFTYTRAQSPIISAPKHFRVSNKDFLIFQLENMSLKILHRSGGERLKVLQKIDFSDNEVFLYKNKFSTTNKKGILHQIDTKGKLTSTNFNLSNDHGMHTTSKTLVFMDDNILSIKGKKVELDLGVYTKPKIFYIYDKIYVSVTDIQNQKIYLYDSQAKPIPNFPVFGNSLIDMVDMDNDKKLEMVAKDQENSIIVYKMN</sequence>
<accession>A0A285M4W9</accession>
<proteinExistence type="predicted"/>
<dbReference type="PROSITE" id="PS51257">
    <property type="entry name" value="PROKAR_LIPOPROTEIN"/>
    <property type="match status" value="1"/>
</dbReference>
<dbReference type="Proteomes" id="UP000219048">
    <property type="component" value="Unassembled WGS sequence"/>
</dbReference>
<dbReference type="AlphaFoldDB" id="A0A285M4W9"/>